<evidence type="ECO:0000313" key="10">
    <source>
        <dbReference type="EMBL" id="GAA4211579.1"/>
    </source>
</evidence>
<keyword evidence="5 6" id="KW-0413">Isomerase</keyword>
<dbReference type="InterPro" id="IPR002423">
    <property type="entry name" value="Cpn60/GroEL/TCP-1"/>
</dbReference>
<feature type="compositionally biased region" description="Gly residues" evidence="9">
    <location>
        <begin position="535"/>
        <end position="544"/>
    </location>
</feature>
<dbReference type="CDD" id="cd03344">
    <property type="entry name" value="GroEL"/>
    <property type="match status" value="1"/>
</dbReference>
<comment type="caution">
    <text evidence="6">Lacks conserved residue(s) required for the propagation of feature annotation.</text>
</comment>
<dbReference type="RefSeq" id="WP_344853294.1">
    <property type="nucleotide sequence ID" value="NZ_BAABBY010000012.1"/>
</dbReference>
<keyword evidence="6" id="KW-0963">Cytoplasm</keyword>
<dbReference type="InterPro" id="IPR027410">
    <property type="entry name" value="TCP-1-like_intermed_sf"/>
</dbReference>
<keyword evidence="4 6" id="KW-0143">Chaperone</keyword>
<dbReference type="HAMAP" id="MF_00600">
    <property type="entry name" value="CH60"/>
    <property type="match status" value="1"/>
</dbReference>
<dbReference type="InterPro" id="IPR027409">
    <property type="entry name" value="GroEL-like_apical_dom_sf"/>
</dbReference>
<feature type="binding site" evidence="6">
    <location>
        <position position="415"/>
    </location>
    <ligand>
        <name>ATP</name>
        <dbReference type="ChEBI" id="CHEBI:30616"/>
    </ligand>
</feature>
<comment type="function">
    <text evidence="6 8">Together with its co-chaperonin GroES, plays an essential role in assisting protein folding. The GroEL-GroES system forms a nano-cage that allows encapsulation of the non-native substrate proteins and provides a physical environment optimized to promote and accelerate protein folding.</text>
</comment>
<comment type="subunit">
    <text evidence="6 8">Forms a cylinder of 14 subunits composed of two heptameric rings stacked back-to-back. Interacts with the co-chaperonin GroES.</text>
</comment>
<evidence type="ECO:0000256" key="4">
    <source>
        <dbReference type="ARBA" id="ARBA00023186"/>
    </source>
</evidence>
<dbReference type="InterPro" id="IPR018370">
    <property type="entry name" value="Chaperonin_Cpn60_CS"/>
</dbReference>
<dbReference type="SUPFAM" id="SSF54849">
    <property type="entry name" value="GroEL-intermediate domain like"/>
    <property type="match status" value="1"/>
</dbReference>
<dbReference type="PRINTS" id="PR00298">
    <property type="entry name" value="CHAPERONIN60"/>
</dbReference>
<evidence type="ECO:0000256" key="5">
    <source>
        <dbReference type="ARBA" id="ARBA00023235"/>
    </source>
</evidence>
<reference evidence="11" key="1">
    <citation type="journal article" date="2019" name="Int. J. Syst. Evol. Microbiol.">
        <title>The Global Catalogue of Microorganisms (GCM) 10K type strain sequencing project: providing services to taxonomists for standard genome sequencing and annotation.</title>
        <authorList>
            <consortium name="The Broad Institute Genomics Platform"/>
            <consortium name="The Broad Institute Genome Sequencing Center for Infectious Disease"/>
            <person name="Wu L."/>
            <person name="Ma J."/>
        </authorList>
    </citation>
    <scope>NUCLEOTIDE SEQUENCE [LARGE SCALE GENOMIC DNA]</scope>
    <source>
        <strain evidence="11">JCM 17626</strain>
    </source>
</reference>
<dbReference type="Pfam" id="PF00118">
    <property type="entry name" value="Cpn60_TCP1"/>
    <property type="match status" value="1"/>
</dbReference>
<evidence type="ECO:0000256" key="7">
    <source>
        <dbReference type="RuleBase" id="RU000418"/>
    </source>
</evidence>
<dbReference type="SUPFAM" id="SSF48592">
    <property type="entry name" value="GroEL equatorial domain-like"/>
    <property type="match status" value="1"/>
</dbReference>
<dbReference type="NCBIfam" id="TIGR02348">
    <property type="entry name" value="GroEL"/>
    <property type="match status" value="1"/>
</dbReference>
<feature type="binding site" evidence="6">
    <location>
        <begin position="29"/>
        <end position="32"/>
    </location>
    <ligand>
        <name>ATP</name>
        <dbReference type="ChEBI" id="CHEBI:30616"/>
    </ligand>
</feature>
<feature type="binding site" evidence="6">
    <location>
        <position position="495"/>
    </location>
    <ligand>
        <name>ATP</name>
        <dbReference type="ChEBI" id="CHEBI:30616"/>
    </ligand>
</feature>
<evidence type="ECO:0000256" key="8">
    <source>
        <dbReference type="RuleBase" id="RU000419"/>
    </source>
</evidence>
<keyword evidence="11" id="KW-1185">Reference proteome</keyword>
<dbReference type="NCBIfam" id="NF009487">
    <property type="entry name" value="PRK12849.1"/>
    <property type="match status" value="1"/>
</dbReference>
<name>A0ABP8BP22_9SPHI</name>
<protein>
    <recommendedName>
        <fullName evidence="6">Chaperonin GroEL</fullName>
        <ecNumber evidence="6">5.6.1.7</ecNumber>
    </recommendedName>
    <alternativeName>
        <fullName evidence="6">60 kDa chaperonin</fullName>
    </alternativeName>
    <alternativeName>
        <fullName evidence="6">Chaperonin-60</fullName>
        <shortName evidence="6">Cpn60</shortName>
    </alternativeName>
</protein>
<feature type="binding site" evidence="6">
    <location>
        <position position="50"/>
    </location>
    <ligand>
        <name>ATP</name>
        <dbReference type="ChEBI" id="CHEBI:30616"/>
    </ligand>
</feature>
<dbReference type="PANTHER" id="PTHR45633">
    <property type="entry name" value="60 KDA HEAT SHOCK PROTEIN, MITOCHONDRIAL"/>
    <property type="match status" value="1"/>
</dbReference>
<accession>A0ABP8BP22</accession>
<evidence type="ECO:0000313" key="11">
    <source>
        <dbReference type="Proteomes" id="UP001501772"/>
    </source>
</evidence>
<evidence type="ECO:0000256" key="3">
    <source>
        <dbReference type="ARBA" id="ARBA00022840"/>
    </source>
</evidence>
<sequence length="544" mass="57433">MSKQVKYNVEARDALKRGVDILANAVKVTLGPKGRNVIIDKKFGSPAITKDGVTVAKEIELKDAVENMGAQMVKEVASKTADIAGDGTTTATVLAQAIITTGIKNVAAGANPMDLKRGIDKAVAAVVENLKAQSQTVGEDNNKIKQVASISANNDEVIGALIAEAMGKVGKDGVITVEEAKGTETEVKTVEGMQFDRGYLSPYFVTNADKMEAELDNPYILIYDKKISNMKELLPVLEKTVQTGKPLVIISEDLDGEALATLVVNKIRGSLKVVAVKAPGFGDRRKAMLEDIAILTGGIVVSEERGYKLENADLTYLGSAEKVVVDKDNTTVINGAGNSDDIKSRVSQIKSQIETTTSDYDKEKLQERLAKLAGGVAVLYVGAASEVEMKEKKDRVDDALHATRAAVEEGIVAGGGVAFIRAVASIADLKGANEDENTGIQIIRRAIEEPLRQICENAGIEGSIVVQKVKEGTADYGYNARTGVYENLIGAGVIDPTKVSRVALENAASIAAMLLTTEVVLADEPEEGGAPMPPMGGGGMGGMM</sequence>
<gene>
    <name evidence="6 10" type="primary">groL</name>
    <name evidence="6" type="synonym">groEL</name>
    <name evidence="10" type="ORF">GCM10022289_41060</name>
</gene>
<dbReference type="PROSITE" id="PS00296">
    <property type="entry name" value="CHAPERONINS_CPN60"/>
    <property type="match status" value="1"/>
</dbReference>
<dbReference type="Gene3D" id="1.10.560.10">
    <property type="entry name" value="GroEL-like equatorial domain"/>
    <property type="match status" value="1"/>
</dbReference>
<dbReference type="SUPFAM" id="SSF52029">
    <property type="entry name" value="GroEL apical domain-like"/>
    <property type="match status" value="1"/>
</dbReference>
<dbReference type="NCBIfam" id="NF009489">
    <property type="entry name" value="PRK12851.1"/>
    <property type="match status" value="1"/>
</dbReference>
<keyword evidence="3 6" id="KW-0067">ATP-binding</keyword>
<dbReference type="NCBIfam" id="NF009488">
    <property type="entry name" value="PRK12850.1"/>
    <property type="match status" value="1"/>
</dbReference>
<dbReference type="NCBIfam" id="NF000592">
    <property type="entry name" value="PRK00013.1"/>
    <property type="match status" value="1"/>
</dbReference>
<evidence type="ECO:0000256" key="2">
    <source>
        <dbReference type="ARBA" id="ARBA00022741"/>
    </source>
</evidence>
<feature type="region of interest" description="Disordered" evidence="9">
    <location>
        <begin position="525"/>
        <end position="544"/>
    </location>
</feature>
<feature type="binding site" evidence="6">
    <location>
        <begin position="86"/>
        <end position="90"/>
    </location>
    <ligand>
        <name>ATP</name>
        <dbReference type="ChEBI" id="CHEBI:30616"/>
    </ligand>
</feature>
<organism evidence="10 11">
    <name type="scientific">Pedobacter jeongneungensis</name>
    <dbReference type="NCBI Taxonomy" id="947309"/>
    <lineage>
        <taxon>Bacteria</taxon>
        <taxon>Pseudomonadati</taxon>
        <taxon>Bacteroidota</taxon>
        <taxon>Sphingobacteriia</taxon>
        <taxon>Sphingobacteriales</taxon>
        <taxon>Sphingobacteriaceae</taxon>
        <taxon>Pedobacter</taxon>
    </lineage>
</organism>
<dbReference type="EC" id="5.6.1.7" evidence="6"/>
<evidence type="ECO:0000256" key="6">
    <source>
        <dbReference type="HAMAP-Rule" id="MF_00600"/>
    </source>
</evidence>
<proteinExistence type="inferred from homology"/>
<dbReference type="InterPro" id="IPR001844">
    <property type="entry name" value="Cpn60/GroEL"/>
</dbReference>
<dbReference type="Proteomes" id="UP001501772">
    <property type="component" value="Unassembled WGS sequence"/>
</dbReference>
<dbReference type="Gene3D" id="3.50.7.10">
    <property type="entry name" value="GroEL"/>
    <property type="match status" value="1"/>
</dbReference>
<keyword evidence="2 6" id="KW-0547">Nucleotide-binding</keyword>
<evidence type="ECO:0000256" key="9">
    <source>
        <dbReference type="SAM" id="MobiDB-lite"/>
    </source>
</evidence>
<comment type="subcellular location">
    <subcellularLocation>
        <location evidence="6">Cytoplasm</location>
    </subcellularLocation>
</comment>
<comment type="caution">
    <text evidence="10">The sequence shown here is derived from an EMBL/GenBank/DDBJ whole genome shotgun (WGS) entry which is preliminary data.</text>
</comment>
<dbReference type="EMBL" id="BAABBY010000012">
    <property type="protein sequence ID" value="GAA4211579.1"/>
    <property type="molecule type" value="Genomic_DNA"/>
</dbReference>
<comment type="similarity">
    <text evidence="1 6 7">Belongs to the chaperonin (HSP60) family.</text>
</comment>
<dbReference type="Gene3D" id="3.30.260.10">
    <property type="entry name" value="TCP-1-like chaperonin intermediate domain"/>
    <property type="match status" value="1"/>
</dbReference>
<evidence type="ECO:0000256" key="1">
    <source>
        <dbReference type="ARBA" id="ARBA00006607"/>
    </source>
</evidence>
<dbReference type="InterPro" id="IPR027413">
    <property type="entry name" value="GROEL-like_equatorial_sf"/>
</dbReference>